<dbReference type="EMBL" id="AP023420">
    <property type="protein sequence ID" value="BCK82988.1"/>
    <property type="molecule type" value="Genomic_DNA"/>
</dbReference>
<protein>
    <recommendedName>
        <fullName evidence="4">Peptidylprolyl isomerase</fullName>
    </recommendedName>
</protein>
<dbReference type="RefSeq" id="WP_187015726.1">
    <property type="nucleotide sequence ID" value="NZ_AP023420.1"/>
</dbReference>
<dbReference type="KEGG" id="pfaa:MM59RIKEN_03070"/>
<evidence type="ECO:0000313" key="3">
    <source>
        <dbReference type="Proteomes" id="UP000679848"/>
    </source>
</evidence>
<reference evidence="2" key="1">
    <citation type="submission" date="2020-09" db="EMBL/GenBank/DDBJ databases">
        <title>New species isolated from human feces.</title>
        <authorList>
            <person name="Kitahara M."/>
            <person name="Shigeno Y."/>
            <person name="Shime M."/>
            <person name="Matsumoto Y."/>
            <person name="Nakamura S."/>
            <person name="Motooka D."/>
            <person name="Fukuoka S."/>
            <person name="Nishikawa H."/>
            <person name="Benno Y."/>
        </authorList>
    </citation>
    <scope>NUCLEOTIDE SEQUENCE</scope>
    <source>
        <strain evidence="2">MM59</strain>
    </source>
</reference>
<organism evidence="2 3">
    <name type="scientific">Pusillibacter faecalis</name>
    <dbReference type="NCBI Taxonomy" id="2714358"/>
    <lineage>
        <taxon>Bacteria</taxon>
        <taxon>Bacillati</taxon>
        <taxon>Bacillota</taxon>
        <taxon>Clostridia</taxon>
        <taxon>Eubacteriales</taxon>
        <taxon>Oscillospiraceae</taxon>
        <taxon>Pusillibacter</taxon>
    </lineage>
</organism>
<dbReference type="AlphaFoldDB" id="A0A810Q3U1"/>
<evidence type="ECO:0000313" key="2">
    <source>
        <dbReference type="EMBL" id="BCK82988.1"/>
    </source>
</evidence>
<keyword evidence="1" id="KW-0175">Coiled coil</keyword>
<evidence type="ECO:0008006" key="4">
    <source>
        <dbReference type="Google" id="ProtNLM"/>
    </source>
</evidence>
<name>A0A810Q3U1_9FIRM</name>
<feature type="coiled-coil region" evidence="1">
    <location>
        <begin position="33"/>
        <end position="60"/>
    </location>
</feature>
<keyword evidence="3" id="KW-1185">Reference proteome</keyword>
<evidence type="ECO:0000256" key="1">
    <source>
        <dbReference type="SAM" id="Coils"/>
    </source>
</evidence>
<sequence length="74" mass="7968">MSTNTKAAEMLEQVNSAISAVLAGGQSYKIGSRSLTRADLAQLKAIRDDLEAQIDSGTDNCLLDRTFVAFFDGR</sequence>
<accession>A0A810Q3U1</accession>
<proteinExistence type="predicted"/>
<dbReference type="Proteomes" id="UP000679848">
    <property type="component" value="Chromosome"/>
</dbReference>
<gene>
    <name evidence="2" type="ORF">MM59RIKEN_03070</name>
</gene>